<keyword evidence="5" id="KW-1185">Reference proteome</keyword>
<dbReference type="RefSeq" id="WP_338603672.1">
    <property type="nucleotide sequence ID" value="NZ_AP028679.1"/>
</dbReference>
<evidence type="ECO:0000256" key="1">
    <source>
        <dbReference type="ARBA" id="ARBA00007118"/>
    </source>
</evidence>
<organism evidence="4 5">
    <name type="scientific">Desulfoferula mesophila</name>
    <dbReference type="NCBI Taxonomy" id="3058419"/>
    <lineage>
        <taxon>Bacteria</taxon>
        <taxon>Pseudomonadati</taxon>
        <taxon>Thermodesulfobacteriota</taxon>
        <taxon>Desulfarculia</taxon>
        <taxon>Desulfarculales</taxon>
        <taxon>Desulfarculaceae</taxon>
        <taxon>Desulfoferula</taxon>
    </lineage>
</organism>
<proteinExistence type="inferred from homology"/>
<evidence type="ECO:0000259" key="3">
    <source>
        <dbReference type="Pfam" id="PF00881"/>
    </source>
</evidence>
<dbReference type="InterPro" id="IPR029479">
    <property type="entry name" value="Nitroreductase"/>
</dbReference>
<dbReference type="PANTHER" id="PTHR43673">
    <property type="entry name" value="NAD(P)H NITROREDUCTASE YDGI-RELATED"/>
    <property type="match status" value="1"/>
</dbReference>
<gene>
    <name evidence="4" type="ORF">FAK_40860</name>
</gene>
<dbReference type="EMBL" id="AP028679">
    <property type="protein sequence ID" value="BEQ17020.1"/>
    <property type="molecule type" value="Genomic_DNA"/>
</dbReference>
<dbReference type="AlphaFoldDB" id="A0AAU9EZN7"/>
<dbReference type="KEGG" id="dmp:FAK_40860"/>
<dbReference type="InterPro" id="IPR000415">
    <property type="entry name" value="Nitroreductase-like"/>
</dbReference>
<keyword evidence="2" id="KW-0560">Oxidoreductase</keyword>
<sequence length="221" mass="23895">MDYQQVVESRHSCRSFSDAPVTADQVAQIAALAAKAPSWGNTQPWKLTAVGGDKAKEIRRRLVEAMRAERPQEPDIAMPMSFADDMSARYKDLGRALFKVLGITRDDADKRAAHYANNFGGFGAPCLLFVTVPRGQTGYALFDAGAFTHGLCLAAASLGLGTVILAALARYPDQVRAVVPIPEDQELVIGVALGHPDPQAPVNAFRSQRRSLPEMLATFDL</sequence>
<dbReference type="SUPFAM" id="SSF55469">
    <property type="entry name" value="FMN-dependent nitroreductase-like"/>
    <property type="match status" value="1"/>
</dbReference>
<feature type="domain" description="Nitroreductase" evidence="3">
    <location>
        <begin position="8"/>
        <end position="195"/>
    </location>
</feature>
<reference evidence="5" key="1">
    <citation type="journal article" date="2023" name="Arch. Microbiol.">
        <title>Desulfoferula mesophilus gen. nov. sp. nov., a mesophilic sulfate-reducing bacterium isolated from a brackish lake sediment.</title>
        <authorList>
            <person name="Watanabe T."/>
            <person name="Yabe T."/>
            <person name="Tsuji J.M."/>
            <person name="Fukui M."/>
        </authorList>
    </citation>
    <scope>NUCLEOTIDE SEQUENCE [LARGE SCALE GENOMIC DNA]</scope>
    <source>
        <strain evidence="5">12FAK</strain>
    </source>
</reference>
<dbReference type="Gene3D" id="3.40.109.10">
    <property type="entry name" value="NADH Oxidase"/>
    <property type="match status" value="1"/>
</dbReference>
<dbReference type="Pfam" id="PF00881">
    <property type="entry name" value="Nitroreductase"/>
    <property type="match status" value="1"/>
</dbReference>
<name>A0AAU9EZN7_9BACT</name>
<comment type="similarity">
    <text evidence="1">Belongs to the nitroreductase family.</text>
</comment>
<evidence type="ECO:0000256" key="2">
    <source>
        <dbReference type="ARBA" id="ARBA00023002"/>
    </source>
</evidence>
<evidence type="ECO:0000313" key="5">
    <source>
        <dbReference type="Proteomes" id="UP001366166"/>
    </source>
</evidence>
<dbReference type="CDD" id="cd02136">
    <property type="entry name" value="PnbA_NfnB-like"/>
    <property type="match status" value="1"/>
</dbReference>
<dbReference type="Proteomes" id="UP001366166">
    <property type="component" value="Chromosome"/>
</dbReference>
<dbReference type="GO" id="GO:0016491">
    <property type="term" value="F:oxidoreductase activity"/>
    <property type="evidence" value="ECO:0007669"/>
    <property type="project" value="UniProtKB-KW"/>
</dbReference>
<protein>
    <submittedName>
        <fullName evidence="4">Nitroreductase</fullName>
    </submittedName>
</protein>
<evidence type="ECO:0000313" key="4">
    <source>
        <dbReference type="EMBL" id="BEQ17020.1"/>
    </source>
</evidence>
<dbReference type="PANTHER" id="PTHR43673:SF10">
    <property type="entry name" value="NADH DEHYDROGENASE_NAD(P)H NITROREDUCTASE XCC3605-RELATED"/>
    <property type="match status" value="1"/>
</dbReference>
<accession>A0AAU9EZN7</accession>